<evidence type="ECO:0000256" key="5">
    <source>
        <dbReference type="ARBA" id="ARBA00023128"/>
    </source>
</evidence>
<dbReference type="SUPFAM" id="SSF48256">
    <property type="entry name" value="Citrate synthase"/>
    <property type="match status" value="1"/>
</dbReference>
<dbReference type="FunFam" id="1.10.230.10:FF:000001">
    <property type="entry name" value="Citrate synthase"/>
    <property type="match status" value="1"/>
</dbReference>
<dbReference type="GO" id="GO:0046912">
    <property type="term" value="F:acyltransferase activity, acyl groups converted into alkyl on transfer"/>
    <property type="evidence" value="ECO:0007669"/>
    <property type="project" value="InterPro"/>
</dbReference>
<dbReference type="InterPro" id="IPR036969">
    <property type="entry name" value="Citrate_synthase_sf"/>
</dbReference>
<dbReference type="AlphaFoldDB" id="A0A8E2DSN8"/>
<evidence type="ECO:0000256" key="1">
    <source>
        <dbReference type="ARBA" id="ARBA00004173"/>
    </source>
</evidence>
<dbReference type="InterPro" id="IPR010109">
    <property type="entry name" value="Citrate_synthase_euk"/>
</dbReference>
<dbReference type="Gene3D" id="1.10.230.10">
    <property type="entry name" value="Cytochrome P450-Terp, domain 2"/>
    <property type="match status" value="1"/>
</dbReference>
<evidence type="ECO:0000256" key="2">
    <source>
        <dbReference type="ARBA" id="ARBA00010566"/>
    </source>
</evidence>
<comment type="subcellular location">
    <subcellularLocation>
        <location evidence="1">Mitochondrion</location>
    </subcellularLocation>
</comment>
<keyword evidence="5" id="KW-0496">Mitochondrion</keyword>
<dbReference type="OrthoDB" id="8017587at2759"/>
<proteinExistence type="inferred from homology"/>
<name>A0A8E2DSN8_9APHY</name>
<dbReference type="GO" id="GO:0005759">
    <property type="term" value="C:mitochondrial matrix"/>
    <property type="evidence" value="ECO:0007669"/>
    <property type="project" value="TreeGrafter"/>
</dbReference>
<dbReference type="PANTHER" id="PTHR11739">
    <property type="entry name" value="CITRATE SYNTHASE"/>
    <property type="match status" value="1"/>
</dbReference>
<sequence length="457" mass="50738">MFRRSVLKSLSSTPRRYASTKSIREALEEVIPAKQAQLKRLKAEHSQAVLGDVKVEHVIGGMRGLKSMLWEASVLDPNEGIRFHGLTIADCQEVLTPAPGGKEIIAESMFWLLLTGKVPTEAETRSLSQELARRGELPDYIVKLIDSLPPTLHPMTQLGMGVAAMNHDSTFAAAYERGIKKSEYWTHTLEDCMNLLARLPALAARIYRNVYNPGKPISVIDHNLDLVGNYSNMLGFGSNHDLTEYLRLYIAIHGDHEGGNASAHTSHLVGSTLSDPYLSYSAALFALAGPLHGLANQEVLRWQQNMQKEIGSEITHENIKEYLWKTLNSGQVVPGYGHGVLRSPDPRFIALQKFCDTKPELLKDPTIQLVRKTYDVAPDVLKEHGKTKNPYPNVDAASGCVLYHYGLTQFKYYTVIFGVSRALGALTQLVWARALGLPIERPKSLSMDTIEKLVKST</sequence>
<dbReference type="PANTHER" id="PTHR11739:SF15">
    <property type="entry name" value="CITRATE SYNTHASE 3, MITOCHONDRIAL"/>
    <property type="match status" value="1"/>
</dbReference>
<protein>
    <recommendedName>
        <fullName evidence="7">Citrate synthase</fullName>
    </recommendedName>
</protein>
<dbReference type="NCBIfam" id="TIGR01793">
    <property type="entry name" value="cit_synth_euk"/>
    <property type="match status" value="1"/>
</dbReference>
<gene>
    <name evidence="8" type="ORF">OBBRIDRAFT_788737</name>
</gene>
<dbReference type="InterPro" id="IPR016143">
    <property type="entry name" value="Citrate_synth-like_sm_a-sub"/>
</dbReference>
<dbReference type="GO" id="GO:0005975">
    <property type="term" value="P:carbohydrate metabolic process"/>
    <property type="evidence" value="ECO:0007669"/>
    <property type="project" value="TreeGrafter"/>
</dbReference>
<evidence type="ECO:0000256" key="4">
    <source>
        <dbReference type="ARBA" id="ARBA00022946"/>
    </source>
</evidence>
<keyword evidence="9" id="KW-1185">Reference proteome</keyword>
<evidence type="ECO:0000256" key="7">
    <source>
        <dbReference type="RuleBase" id="RU000441"/>
    </source>
</evidence>
<evidence type="ECO:0000313" key="9">
    <source>
        <dbReference type="Proteomes" id="UP000250043"/>
    </source>
</evidence>
<evidence type="ECO:0000313" key="8">
    <source>
        <dbReference type="EMBL" id="OCH94998.1"/>
    </source>
</evidence>
<keyword evidence="3 7" id="KW-0808">Transferase</keyword>
<dbReference type="Pfam" id="PF00285">
    <property type="entry name" value="Citrate_synt"/>
    <property type="match status" value="1"/>
</dbReference>
<dbReference type="NCBIfam" id="NF007128">
    <property type="entry name" value="PRK09569.1"/>
    <property type="match status" value="1"/>
</dbReference>
<feature type="active site" evidence="6">
    <location>
        <position position="395"/>
    </location>
</feature>
<dbReference type="InterPro" id="IPR016142">
    <property type="entry name" value="Citrate_synth-like_lrg_a-sub"/>
</dbReference>
<evidence type="ECO:0000256" key="3">
    <source>
        <dbReference type="ARBA" id="ARBA00022679"/>
    </source>
</evidence>
<feature type="active site" evidence="6">
    <location>
        <position position="292"/>
    </location>
</feature>
<dbReference type="PROSITE" id="PS00480">
    <property type="entry name" value="CITRATE_SYNTHASE"/>
    <property type="match status" value="1"/>
</dbReference>
<comment type="similarity">
    <text evidence="2 7">Belongs to the citrate synthase family.</text>
</comment>
<dbReference type="FunFam" id="1.10.580.10:FF:000001">
    <property type="entry name" value="Citrate synthase"/>
    <property type="match status" value="1"/>
</dbReference>
<evidence type="ECO:0000256" key="6">
    <source>
        <dbReference type="PIRSR" id="PIRSR610109-1"/>
    </source>
</evidence>
<dbReference type="PRINTS" id="PR00143">
    <property type="entry name" value="CITRTSNTHASE"/>
</dbReference>
<accession>A0A8E2DSN8</accession>
<dbReference type="Gene3D" id="1.10.580.10">
    <property type="entry name" value="Citrate Synthase, domain 1"/>
    <property type="match status" value="1"/>
</dbReference>
<dbReference type="GO" id="GO:0006099">
    <property type="term" value="P:tricarboxylic acid cycle"/>
    <property type="evidence" value="ECO:0007669"/>
    <property type="project" value="InterPro"/>
</dbReference>
<dbReference type="EMBL" id="KV722339">
    <property type="protein sequence ID" value="OCH94998.1"/>
    <property type="molecule type" value="Genomic_DNA"/>
</dbReference>
<dbReference type="GO" id="GO:0006101">
    <property type="term" value="P:citrate metabolic process"/>
    <property type="evidence" value="ECO:0007669"/>
    <property type="project" value="InterPro"/>
</dbReference>
<feature type="active site" evidence="6">
    <location>
        <position position="338"/>
    </location>
</feature>
<reference evidence="8 9" key="1">
    <citation type="submission" date="2016-07" db="EMBL/GenBank/DDBJ databases">
        <title>Draft genome of the white-rot fungus Obba rivulosa 3A-2.</title>
        <authorList>
            <consortium name="DOE Joint Genome Institute"/>
            <person name="Miettinen O."/>
            <person name="Riley R."/>
            <person name="Acob R."/>
            <person name="Barry K."/>
            <person name="Cullen D."/>
            <person name="De Vries R."/>
            <person name="Hainaut M."/>
            <person name="Hatakka A."/>
            <person name="Henrissat B."/>
            <person name="Hilden K."/>
            <person name="Kuo R."/>
            <person name="Labutti K."/>
            <person name="Lipzen A."/>
            <person name="Makela M.R."/>
            <person name="Sandor L."/>
            <person name="Spatafora J.W."/>
            <person name="Grigoriev I.V."/>
            <person name="Hibbett D.S."/>
        </authorList>
    </citation>
    <scope>NUCLEOTIDE SEQUENCE [LARGE SCALE GENOMIC DNA]</scope>
    <source>
        <strain evidence="8 9">3A-2</strain>
    </source>
</reference>
<organism evidence="8 9">
    <name type="scientific">Obba rivulosa</name>
    <dbReference type="NCBI Taxonomy" id="1052685"/>
    <lineage>
        <taxon>Eukaryota</taxon>
        <taxon>Fungi</taxon>
        <taxon>Dikarya</taxon>
        <taxon>Basidiomycota</taxon>
        <taxon>Agaricomycotina</taxon>
        <taxon>Agaricomycetes</taxon>
        <taxon>Polyporales</taxon>
        <taxon>Gelatoporiaceae</taxon>
        <taxon>Obba</taxon>
    </lineage>
</organism>
<keyword evidence="4" id="KW-0809">Transit peptide</keyword>
<dbReference type="InterPro" id="IPR002020">
    <property type="entry name" value="Citrate_synthase"/>
</dbReference>
<dbReference type="InterPro" id="IPR019810">
    <property type="entry name" value="Citrate_synthase_AS"/>
</dbReference>
<dbReference type="Proteomes" id="UP000250043">
    <property type="component" value="Unassembled WGS sequence"/>
</dbReference>